<organism evidence="2 3">
    <name type="scientific">Gossypium darwinii</name>
    <name type="common">Darwin's cotton</name>
    <name type="synonym">Gossypium barbadense var. darwinii</name>
    <dbReference type="NCBI Taxonomy" id="34276"/>
    <lineage>
        <taxon>Eukaryota</taxon>
        <taxon>Viridiplantae</taxon>
        <taxon>Streptophyta</taxon>
        <taxon>Embryophyta</taxon>
        <taxon>Tracheophyta</taxon>
        <taxon>Spermatophyta</taxon>
        <taxon>Magnoliopsida</taxon>
        <taxon>eudicotyledons</taxon>
        <taxon>Gunneridae</taxon>
        <taxon>Pentapetalae</taxon>
        <taxon>rosids</taxon>
        <taxon>malvids</taxon>
        <taxon>Malvales</taxon>
        <taxon>Malvaceae</taxon>
        <taxon>Malvoideae</taxon>
        <taxon>Gossypium</taxon>
    </lineage>
</organism>
<gene>
    <name evidence="2" type="ORF">ES288_D08G063300v1</name>
</gene>
<accession>A0A5D2BH27</accession>
<keyword evidence="3" id="KW-1185">Reference proteome</keyword>
<proteinExistence type="predicted"/>
<feature type="compositionally biased region" description="Polar residues" evidence="1">
    <location>
        <begin position="16"/>
        <end position="48"/>
    </location>
</feature>
<evidence type="ECO:0000313" key="2">
    <source>
        <dbReference type="EMBL" id="TYG56427.1"/>
    </source>
</evidence>
<name>A0A5D2BH27_GOSDA</name>
<protein>
    <submittedName>
        <fullName evidence="2">Uncharacterized protein</fullName>
    </submittedName>
</protein>
<feature type="region of interest" description="Disordered" evidence="1">
    <location>
        <begin position="1"/>
        <end position="48"/>
    </location>
</feature>
<evidence type="ECO:0000256" key="1">
    <source>
        <dbReference type="SAM" id="MobiDB-lite"/>
    </source>
</evidence>
<dbReference type="EMBL" id="CM017708">
    <property type="protein sequence ID" value="TYG56427.1"/>
    <property type="molecule type" value="Genomic_DNA"/>
</dbReference>
<dbReference type="Proteomes" id="UP000323506">
    <property type="component" value="Chromosome D08"/>
</dbReference>
<evidence type="ECO:0000313" key="3">
    <source>
        <dbReference type="Proteomes" id="UP000323506"/>
    </source>
</evidence>
<reference evidence="2 3" key="1">
    <citation type="submission" date="2019-06" db="EMBL/GenBank/DDBJ databases">
        <title>WGS assembly of Gossypium darwinii.</title>
        <authorList>
            <person name="Chen Z.J."/>
            <person name="Sreedasyam A."/>
            <person name="Ando A."/>
            <person name="Song Q."/>
            <person name="De L."/>
            <person name="Hulse-Kemp A."/>
            <person name="Ding M."/>
            <person name="Ye W."/>
            <person name="Kirkbride R."/>
            <person name="Jenkins J."/>
            <person name="Plott C."/>
            <person name="Lovell J."/>
            <person name="Lin Y.-M."/>
            <person name="Vaughn R."/>
            <person name="Liu B."/>
            <person name="Li W."/>
            <person name="Simpson S."/>
            <person name="Scheffler B."/>
            <person name="Saski C."/>
            <person name="Grover C."/>
            <person name="Hu G."/>
            <person name="Conover J."/>
            <person name="Carlson J."/>
            <person name="Shu S."/>
            <person name="Boston L."/>
            <person name="Williams M."/>
            <person name="Peterson D."/>
            <person name="Mcgee K."/>
            <person name="Jones D."/>
            <person name="Wendel J."/>
            <person name="Stelly D."/>
            <person name="Grimwood J."/>
            <person name="Schmutz J."/>
        </authorList>
    </citation>
    <scope>NUCLEOTIDE SEQUENCE [LARGE SCALE GENOMIC DNA]</scope>
    <source>
        <strain evidence="2">1808015.09</strain>
    </source>
</reference>
<sequence>MRRFIHFPRHEIEDSASPSTSNRRNPILCSNTKARASATNESATFRTR</sequence>
<dbReference type="AlphaFoldDB" id="A0A5D2BH27"/>